<dbReference type="InterPro" id="IPR007227">
    <property type="entry name" value="Cell_shape_determining_MreD"/>
</dbReference>
<evidence type="ECO:0000256" key="8">
    <source>
        <dbReference type="SAM" id="Phobius"/>
    </source>
</evidence>
<sequence length="188" mass="21048">MKALSRMSSRSRQFLNFAVTFLSVMLCILILPTRMPGMELLGIGPNWLLIWLVAWSIKRKRTVWGAGSMGLVLGFLQDAMTAPHPTHAVSLVVVGILTVVLQKTWSIPADIVERDPIPIALIVFGMAVVAETVMGLQFFAMGDRALLEIWSYHQRVALCSAILSSLWAPVIYFPLNRLWEMTRNVEKP</sequence>
<keyword evidence="5" id="KW-0133">Cell shape</keyword>
<proteinExistence type="inferred from homology"/>
<organism evidence="9 10">
    <name type="scientific">Microcoleus asticus IPMA8</name>
    <dbReference type="NCBI Taxonomy" id="2563858"/>
    <lineage>
        <taxon>Bacteria</taxon>
        <taxon>Bacillati</taxon>
        <taxon>Cyanobacteriota</taxon>
        <taxon>Cyanophyceae</taxon>
        <taxon>Oscillatoriophycideae</taxon>
        <taxon>Oscillatoriales</taxon>
        <taxon>Microcoleaceae</taxon>
        <taxon>Microcoleus</taxon>
        <taxon>Microcoleus asticus</taxon>
    </lineage>
</organism>
<evidence type="ECO:0008006" key="11">
    <source>
        <dbReference type="Google" id="ProtNLM"/>
    </source>
</evidence>
<evidence type="ECO:0000256" key="5">
    <source>
        <dbReference type="ARBA" id="ARBA00022960"/>
    </source>
</evidence>
<keyword evidence="7 8" id="KW-0472">Membrane</keyword>
<comment type="caution">
    <text evidence="9">The sequence shown here is derived from an EMBL/GenBank/DDBJ whole genome shotgun (WGS) entry which is preliminary data.</text>
</comment>
<evidence type="ECO:0000256" key="3">
    <source>
        <dbReference type="ARBA" id="ARBA00022475"/>
    </source>
</evidence>
<comment type="similarity">
    <text evidence="2">Belongs to the MreD family.</text>
</comment>
<evidence type="ECO:0000256" key="4">
    <source>
        <dbReference type="ARBA" id="ARBA00022692"/>
    </source>
</evidence>
<protein>
    <recommendedName>
        <fullName evidence="11">Rod shape-determining protein MreD</fullName>
    </recommendedName>
</protein>
<feature type="transmembrane region" description="Helical" evidence="8">
    <location>
        <begin position="14"/>
        <end position="31"/>
    </location>
</feature>
<accession>A0ABX2CPV4</accession>
<reference evidence="9 10" key="1">
    <citation type="journal article" date="2020" name="Sci. Rep.">
        <title>A novel cyanobacterial geosmin producer, revising GeoA distribution and dispersion patterns in Bacteria.</title>
        <authorList>
            <person name="Churro C."/>
            <person name="Semedo-Aguiar A.P."/>
            <person name="Silva A.D."/>
            <person name="Pereira-Leal J.B."/>
            <person name="Leite R.B."/>
        </authorList>
    </citation>
    <scope>NUCLEOTIDE SEQUENCE [LARGE SCALE GENOMIC DNA]</scope>
    <source>
        <strain evidence="9 10">IPMA8</strain>
    </source>
</reference>
<dbReference type="RefSeq" id="WP_172184489.1">
    <property type="nucleotide sequence ID" value="NZ_CAWPPK010000001.1"/>
</dbReference>
<dbReference type="Proteomes" id="UP000702425">
    <property type="component" value="Unassembled WGS sequence"/>
</dbReference>
<evidence type="ECO:0000313" key="9">
    <source>
        <dbReference type="EMBL" id="NQE32425.1"/>
    </source>
</evidence>
<evidence type="ECO:0000256" key="7">
    <source>
        <dbReference type="ARBA" id="ARBA00023136"/>
    </source>
</evidence>
<gene>
    <name evidence="9" type="ORF">E5S67_00139</name>
</gene>
<feature type="transmembrane region" description="Helical" evidence="8">
    <location>
        <begin position="152"/>
        <end position="173"/>
    </location>
</feature>
<keyword evidence="10" id="KW-1185">Reference proteome</keyword>
<evidence type="ECO:0000256" key="2">
    <source>
        <dbReference type="ARBA" id="ARBA00007776"/>
    </source>
</evidence>
<evidence type="ECO:0000313" key="10">
    <source>
        <dbReference type="Proteomes" id="UP000702425"/>
    </source>
</evidence>
<comment type="subcellular location">
    <subcellularLocation>
        <location evidence="1">Cell membrane</location>
        <topology evidence="1">Multi-pass membrane protein</topology>
    </subcellularLocation>
</comment>
<dbReference type="EMBL" id="SRRZ01000001">
    <property type="protein sequence ID" value="NQE32425.1"/>
    <property type="molecule type" value="Genomic_DNA"/>
</dbReference>
<name>A0ABX2CPV4_9CYAN</name>
<feature type="transmembrane region" description="Helical" evidence="8">
    <location>
        <begin position="37"/>
        <end position="55"/>
    </location>
</feature>
<feature type="transmembrane region" description="Helical" evidence="8">
    <location>
        <begin position="117"/>
        <end position="140"/>
    </location>
</feature>
<evidence type="ECO:0000256" key="1">
    <source>
        <dbReference type="ARBA" id="ARBA00004651"/>
    </source>
</evidence>
<feature type="transmembrane region" description="Helical" evidence="8">
    <location>
        <begin position="62"/>
        <end position="80"/>
    </location>
</feature>
<dbReference type="NCBIfam" id="TIGR03426">
    <property type="entry name" value="shape_MreD"/>
    <property type="match status" value="1"/>
</dbReference>
<keyword evidence="6 8" id="KW-1133">Transmembrane helix</keyword>
<evidence type="ECO:0000256" key="6">
    <source>
        <dbReference type="ARBA" id="ARBA00022989"/>
    </source>
</evidence>
<feature type="transmembrane region" description="Helical" evidence="8">
    <location>
        <begin position="86"/>
        <end position="105"/>
    </location>
</feature>
<keyword evidence="4 8" id="KW-0812">Transmembrane</keyword>
<keyword evidence="3" id="KW-1003">Cell membrane</keyword>